<dbReference type="InterPro" id="IPR006016">
    <property type="entry name" value="UspA"/>
</dbReference>
<dbReference type="Proteomes" id="UP000029986">
    <property type="component" value="Chromosome"/>
</dbReference>
<feature type="domain" description="UspA" evidence="3">
    <location>
        <begin position="5"/>
        <end position="146"/>
    </location>
</feature>
<protein>
    <recommendedName>
        <fullName evidence="2">Universal stress protein</fullName>
    </recommendedName>
</protein>
<organism evidence="4 5">
    <name type="scientific">Hafnia alvei FB1</name>
    <dbReference type="NCBI Taxonomy" id="1453496"/>
    <lineage>
        <taxon>Bacteria</taxon>
        <taxon>Pseudomonadati</taxon>
        <taxon>Pseudomonadota</taxon>
        <taxon>Gammaproteobacteria</taxon>
        <taxon>Enterobacterales</taxon>
        <taxon>Hafniaceae</taxon>
        <taxon>Hafnia</taxon>
    </lineage>
</organism>
<proteinExistence type="inferred from homology"/>
<keyword evidence="5" id="KW-1185">Reference proteome</keyword>
<dbReference type="PANTHER" id="PTHR46268">
    <property type="entry name" value="STRESS RESPONSE PROTEIN NHAX"/>
    <property type="match status" value="1"/>
</dbReference>
<accession>A0A097R3U5</accession>
<comment type="subcellular location">
    <subcellularLocation>
        <location evidence="2">Cytoplasm</location>
    </subcellularLocation>
</comment>
<dbReference type="PRINTS" id="PR01438">
    <property type="entry name" value="UNVRSLSTRESS"/>
</dbReference>
<dbReference type="AlphaFoldDB" id="A0A097R3U5"/>
<comment type="similarity">
    <text evidence="1 2">Belongs to the universal stress protein A family.</text>
</comment>
<keyword evidence="2" id="KW-0963">Cytoplasm</keyword>
<dbReference type="OrthoDB" id="9792500at2"/>
<dbReference type="GO" id="GO:0005737">
    <property type="term" value="C:cytoplasm"/>
    <property type="evidence" value="ECO:0007669"/>
    <property type="project" value="UniProtKB-SubCell"/>
</dbReference>
<evidence type="ECO:0000256" key="1">
    <source>
        <dbReference type="ARBA" id="ARBA00008791"/>
    </source>
</evidence>
<reference evidence="4 5" key="1">
    <citation type="journal article" date="2014" name="Gut Pathog.">
        <title>Gene clusters of Hafnia alvei strain FB1 important in survival and pathogenesis: a draft genome perspective.</title>
        <authorList>
            <person name="Tan J.Y."/>
            <person name="Yin W.F."/>
            <person name="Chan K.G."/>
        </authorList>
    </citation>
    <scope>NUCLEOTIDE SEQUENCE [LARGE SCALE GENOMIC DNA]</scope>
    <source>
        <strain evidence="4 5">FB1</strain>
    </source>
</reference>
<dbReference type="PANTHER" id="PTHR46268:SF6">
    <property type="entry name" value="UNIVERSAL STRESS PROTEIN UP12"/>
    <property type="match status" value="1"/>
</dbReference>
<dbReference type="EMBL" id="CP009706">
    <property type="protein sequence ID" value="AIU73396.1"/>
    <property type="molecule type" value="Genomic_DNA"/>
</dbReference>
<dbReference type="HOGENOM" id="CLU_049301_12_0_6"/>
<dbReference type="InterPro" id="IPR014729">
    <property type="entry name" value="Rossmann-like_a/b/a_fold"/>
</dbReference>
<dbReference type="KEGG" id="hav:AT03_14035"/>
<dbReference type="PIRSF" id="PIRSF006276">
    <property type="entry name" value="UspA"/>
    <property type="match status" value="1"/>
</dbReference>
<gene>
    <name evidence="4" type="ORF">AT03_14035</name>
</gene>
<evidence type="ECO:0000313" key="5">
    <source>
        <dbReference type="Proteomes" id="UP000029986"/>
    </source>
</evidence>
<evidence type="ECO:0000313" key="4">
    <source>
        <dbReference type="EMBL" id="AIU73396.1"/>
    </source>
</evidence>
<name>A0A097R3U5_HAFAL</name>
<sequence length="146" mass="16170">MDYAYKVILVPVDIEEPKLTEGALNHAAHLAKMSHAKIRLMNVRPSIPTYYMGEHPQQLMKIQDDATTKVHKELEALGASLDLPSDQVSVMVTWGSIYDEILKEAEACNADLIVVGSRRPSMSTYLIGSNAARVVRHAKTSVLVVR</sequence>
<dbReference type="RefSeq" id="WP_025798151.1">
    <property type="nucleotide sequence ID" value="NZ_CP009706.1"/>
</dbReference>
<dbReference type="CDD" id="cd00293">
    <property type="entry name" value="USP-like"/>
    <property type="match status" value="1"/>
</dbReference>
<dbReference type="PATRIC" id="fig|1453496.5.peg.2860"/>
<dbReference type="eggNOG" id="COG0589">
    <property type="taxonomic scope" value="Bacteria"/>
</dbReference>
<dbReference type="Gene3D" id="3.40.50.620">
    <property type="entry name" value="HUPs"/>
    <property type="match status" value="1"/>
</dbReference>
<dbReference type="Pfam" id="PF00582">
    <property type="entry name" value="Usp"/>
    <property type="match status" value="1"/>
</dbReference>
<evidence type="ECO:0000259" key="3">
    <source>
        <dbReference type="Pfam" id="PF00582"/>
    </source>
</evidence>
<evidence type="ECO:0000256" key="2">
    <source>
        <dbReference type="PIRNR" id="PIRNR006276"/>
    </source>
</evidence>
<dbReference type="InterPro" id="IPR006015">
    <property type="entry name" value="Universal_stress_UspA"/>
</dbReference>
<dbReference type="SUPFAM" id="SSF52402">
    <property type="entry name" value="Adenine nucleotide alpha hydrolases-like"/>
    <property type="match status" value="1"/>
</dbReference>